<accession>A0ABW3HWC8</accession>
<feature type="transmembrane region" description="Helical" evidence="2">
    <location>
        <begin position="52"/>
        <end position="70"/>
    </location>
</feature>
<keyword evidence="2" id="KW-0812">Transmembrane</keyword>
<feature type="domain" description="G5" evidence="3">
    <location>
        <begin position="321"/>
        <end position="401"/>
    </location>
</feature>
<keyword evidence="6" id="KW-1185">Reference proteome</keyword>
<dbReference type="InterPro" id="IPR018392">
    <property type="entry name" value="LysM"/>
</dbReference>
<dbReference type="PROSITE" id="PS51109">
    <property type="entry name" value="G5"/>
    <property type="match status" value="1"/>
</dbReference>
<evidence type="ECO:0000259" key="3">
    <source>
        <dbReference type="PROSITE" id="PS51109"/>
    </source>
</evidence>
<evidence type="ECO:0000256" key="1">
    <source>
        <dbReference type="ARBA" id="ARBA00022729"/>
    </source>
</evidence>
<dbReference type="RefSeq" id="WP_377567703.1">
    <property type="nucleotide sequence ID" value="NZ_JBHTJZ010000066.1"/>
</dbReference>
<protein>
    <submittedName>
        <fullName evidence="5">Peptidoglycan DD-metalloendopeptidase family protein</fullName>
    </submittedName>
</protein>
<dbReference type="PANTHER" id="PTHR21666">
    <property type="entry name" value="PEPTIDASE-RELATED"/>
    <property type="match status" value="1"/>
</dbReference>
<dbReference type="CDD" id="cd12797">
    <property type="entry name" value="M23_peptidase"/>
    <property type="match status" value="1"/>
</dbReference>
<evidence type="ECO:0000313" key="6">
    <source>
        <dbReference type="Proteomes" id="UP001596989"/>
    </source>
</evidence>
<dbReference type="EMBL" id="JBHTJZ010000066">
    <property type="protein sequence ID" value="MFD0961794.1"/>
    <property type="molecule type" value="Genomic_DNA"/>
</dbReference>
<keyword evidence="1" id="KW-0732">Signal</keyword>
<evidence type="ECO:0000313" key="5">
    <source>
        <dbReference type="EMBL" id="MFD0961794.1"/>
    </source>
</evidence>
<dbReference type="PROSITE" id="PS51782">
    <property type="entry name" value="LYSM"/>
    <property type="match status" value="1"/>
</dbReference>
<reference evidence="6" key="1">
    <citation type="journal article" date="2019" name="Int. J. Syst. Evol. Microbiol.">
        <title>The Global Catalogue of Microorganisms (GCM) 10K type strain sequencing project: providing services to taxonomists for standard genome sequencing and annotation.</title>
        <authorList>
            <consortium name="The Broad Institute Genomics Platform"/>
            <consortium name="The Broad Institute Genome Sequencing Center for Infectious Disease"/>
            <person name="Wu L."/>
            <person name="Ma J."/>
        </authorList>
    </citation>
    <scope>NUCLEOTIDE SEQUENCE [LARGE SCALE GENOMIC DNA]</scope>
    <source>
        <strain evidence="6">CCUG 59129</strain>
    </source>
</reference>
<dbReference type="InterPro" id="IPR050570">
    <property type="entry name" value="Cell_wall_metabolism_enzyme"/>
</dbReference>
<name>A0ABW3HWC8_9BACL</name>
<dbReference type="InterPro" id="IPR011098">
    <property type="entry name" value="G5_dom"/>
</dbReference>
<dbReference type="Gene3D" id="2.70.70.10">
    <property type="entry name" value="Glucose Permease (Domain IIA)"/>
    <property type="match status" value="1"/>
</dbReference>
<dbReference type="Pfam" id="PF07501">
    <property type="entry name" value="G5"/>
    <property type="match status" value="1"/>
</dbReference>
<dbReference type="InterPro" id="IPR036779">
    <property type="entry name" value="LysM_dom_sf"/>
</dbReference>
<dbReference type="Pfam" id="PF01476">
    <property type="entry name" value="LysM"/>
    <property type="match status" value="1"/>
</dbReference>
<dbReference type="SMART" id="SM00257">
    <property type="entry name" value="LysM"/>
    <property type="match status" value="1"/>
</dbReference>
<dbReference type="Gene3D" id="3.10.350.10">
    <property type="entry name" value="LysM domain"/>
    <property type="match status" value="1"/>
</dbReference>
<evidence type="ECO:0000259" key="4">
    <source>
        <dbReference type="PROSITE" id="PS51782"/>
    </source>
</evidence>
<evidence type="ECO:0000256" key="2">
    <source>
        <dbReference type="SAM" id="Phobius"/>
    </source>
</evidence>
<gene>
    <name evidence="5" type="ORF">ACFQ2I_20845</name>
</gene>
<dbReference type="SMART" id="SM01208">
    <property type="entry name" value="G5"/>
    <property type="match status" value="1"/>
</dbReference>
<dbReference type="SUPFAM" id="SSF51261">
    <property type="entry name" value="Duplicated hybrid motif"/>
    <property type="match status" value="1"/>
</dbReference>
<keyword evidence="2" id="KW-1133">Transmembrane helix</keyword>
<dbReference type="PANTHER" id="PTHR21666:SF270">
    <property type="entry name" value="MUREIN HYDROLASE ACTIVATOR ENVC"/>
    <property type="match status" value="1"/>
</dbReference>
<proteinExistence type="predicted"/>
<feature type="domain" description="LysM" evidence="4">
    <location>
        <begin position="270"/>
        <end position="314"/>
    </location>
</feature>
<organism evidence="5 6">
    <name type="scientific">Paenibacillus chungangensis</name>
    <dbReference type="NCBI Taxonomy" id="696535"/>
    <lineage>
        <taxon>Bacteria</taxon>
        <taxon>Bacillati</taxon>
        <taxon>Bacillota</taxon>
        <taxon>Bacilli</taxon>
        <taxon>Bacillales</taxon>
        <taxon>Paenibacillaceae</taxon>
        <taxon>Paenibacillus</taxon>
    </lineage>
</organism>
<dbReference type="InterPro" id="IPR016047">
    <property type="entry name" value="M23ase_b-sheet_dom"/>
</dbReference>
<dbReference type="Proteomes" id="UP001596989">
    <property type="component" value="Unassembled WGS sequence"/>
</dbReference>
<keyword evidence="2" id="KW-0472">Membrane</keyword>
<dbReference type="CDD" id="cd00118">
    <property type="entry name" value="LysM"/>
    <property type="match status" value="1"/>
</dbReference>
<sequence length="526" mass="57663">MTSFKAMRHMKKIWDQTVRYFRPMREQDSNGKTEQDPSEEAAMLPVWRRKKTLAIGGALILLTTAGLVGTQQYNAYVERNTVDIYHVYMNGEKVGTVGNPEEVEKLVALETEELTQAHPGKRMVLDTGAITYEDERVFKGVPETASTLTALEQRFTSHAVGVEVKVDGKVIGIVNDQETADNILARVQSKYAPGLVNEQKELKTVKTLSLQSSSNVAEDAAAKEEAPGVQVTEVGFVEDVAIDEVDIDPAKISSADDIYKLIVNGSTKPTKYVVQSGDCVGCIAQKFDISPQVIYENNPWIEGDRITVGDELDLTVIQPEVTVRTVERVIEHEAITAPVEIVKNDKMRVGESKTIKEGVDGKQSLTYLIEKQNGYVVSEELVDKVVLQEPVAAVVEKGTMVVLGEGTGRFAMPVSGYRITSKFGKRWGRMHNGIDMIGNKTIMAADSGVVEFAGRKQGLGIAIIINHKNGFKTVYGHLSSLKVSKGDKVEKGDSIGIMGNTGNSTGTHLHFEIHKNGVIQNPLKYL</sequence>
<comment type="caution">
    <text evidence="5">The sequence shown here is derived from an EMBL/GenBank/DDBJ whole genome shotgun (WGS) entry which is preliminary data.</text>
</comment>
<dbReference type="Pfam" id="PF01551">
    <property type="entry name" value="Peptidase_M23"/>
    <property type="match status" value="1"/>
</dbReference>
<dbReference type="InterPro" id="IPR011055">
    <property type="entry name" value="Dup_hybrid_motif"/>
</dbReference>
<dbReference type="SUPFAM" id="SSF54106">
    <property type="entry name" value="LysM domain"/>
    <property type="match status" value="1"/>
</dbReference>
<dbReference type="Gene3D" id="2.20.230.10">
    <property type="entry name" value="Resuscitation-promoting factor rpfb"/>
    <property type="match status" value="1"/>
</dbReference>